<dbReference type="Pfam" id="PF07678">
    <property type="entry name" value="TED_complement"/>
    <property type="match status" value="1"/>
</dbReference>
<dbReference type="InterPro" id="IPR036595">
    <property type="entry name" value="A-macroglobulin_rcpt-bd_sf"/>
</dbReference>
<gene>
    <name evidence="5" type="ORF">Y10_01120</name>
</gene>
<dbReference type="Gene3D" id="2.60.40.1930">
    <property type="match status" value="1"/>
</dbReference>
<dbReference type="InterPro" id="IPR037066">
    <property type="entry name" value="Plug_dom_sf"/>
</dbReference>
<comment type="similarity">
    <text evidence="1">Belongs to the protease inhibitor I39 (alpha-2-macroglobulin) family. Bacterial alpha-2-macroglobulin subfamily.</text>
</comment>
<dbReference type="InterPro" id="IPR001599">
    <property type="entry name" value="Macroglobln_a2"/>
</dbReference>
<keyword evidence="2" id="KW-0732">Signal</keyword>
<evidence type="ECO:0000256" key="1">
    <source>
        <dbReference type="ARBA" id="ARBA00010556"/>
    </source>
</evidence>
<comment type="caution">
    <text evidence="5">The sequence shown here is derived from an EMBL/GenBank/DDBJ whole genome shotgun (WGS) entry which is preliminary data.</text>
</comment>
<dbReference type="EMBL" id="BRVO01000001">
    <property type="protein sequence ID" value="GLB47744.1"/>
    <property type="molecule type" value="Genomic_DNA"/>
</dbReference>
<protein>
    <recommendedName>
        <fullName evidence="4">Alpha-2-macroglobulin domain-containing protein</fullName>
    </recommendedName>
</protein>
<name>A0ABQ5MEE2_9FLAO</name>
<dbReference type="Gene3D" id="2.170.130.10">
    <property type="entry name" value="TonB-dependent receptor, plug domain"/>
    <property type="match status" value="1"/>
</dbReference>
<dbReference type="Pfam" id="PF00207">
    <property type="entry name" value="A2M"/>
    <property type="match status" value="1"/>
</dbReference>
<sequence length="1520" mass="168730">MSIKKFAIALLVVFICAFKNNDPKPHNLLEKIYTQTDRPLYFPGETIWFKSYVTNAKGTITTLSDQMTAELISPKGNVVQRLELGIQQGYTYGDFYISPNFVGGVYKVRMYTNWMRNYGKDSFFEKEIVIQKVVSPNVLLKLEFEKKAYGKGQEVTADFEAKDLENKVLSQADVSYSINVAGQSHYKGAVKTNLKGEASITFNLPEGLNTTDVLLNVQLLHNGKVEAINRSVPVTLNNIDIQFMPESGNAIVGVKNTIAFKAVNEFGKPADVSGSILDSAGNVVTQFESFHDGMGSFDLTSKTTAYYAKITAPFQSDSLIALPNILVSGTKFHITETDEKYEMEVYSNLDKQLVVAVASSYEDLQTKKIKLNRNRAVYHIKKNELPEGIIKISLKDVNENIVAERLLFNNKPNQIKVSVSLQKRIYKTREKVLVKIHTADSLNNPIPSNLSVSVADNKLVSYADDKQDNIASYLLLSSELQGKIYKPSFYFDAQELKAHKALNYVMLTHGWRSYIQNSIHISSAAFKPVTKDVQYGKVVDKKGNGVESHLLLFDASQEKVIKMKTNVDGSFQLKPNATGKMILLAYTDKGVKVFIKRGKFIKGNDTQIVPDSSNLKYESVKYKSALKPNKSSIKEEVTLSNGKLIGALETDGKSLDEVVVTGAMGISRGELTASSVVVVGYGVSNTSSELTSLLQGKVAGLQISGALGDVNSKKMIAIRGNQSMSLNSPTLFVVDGVVYNNISGLNDIDPDAIKSITIIKGSEAVRLYGSQAGGGVVNISLKGNTGYYNRKRFHSKRYKNYTASTFYFQQPQLYQPKYFEAPHYVDDELPNTRTDFRNTLYWNPVVQTDENGNASFEFYTSDAISSFVITAEGMAYNGIPVRNIAEFATKNTLQTTLTVPNYMAVNDTVQIPITIVNNTDSIMKANVSFMLPHSLASFNCPEEVITIPANGYVITNLPVVPTKRAYKQTIEVAVEANGYTDLVKEEFTTISSYFPKHATLAGSDNKHFQFDMQNVVEGSVLAEFSLYTDVVGTVMDGIDNIIREPHGCFEQVSASTYPNVLVLQYLRETGKSNPDLEKKAMKYIKQGYKKLAGYETAENGFEWFGHTPPHEALSAYGLMEFTEMQNVYDGVDARMLERTKKFLLSRKDEMGGFEQNKGKYGFSAAPYLVNNAYIVYALSESGVPLSAYELQYNTAVQEVIDSNDAYRLALLVCASGNLHKATHHKLLMKRLKDMVATYGFEKLPVESTITRSYGKSKNVETAAFMVMALLKEEGNEYLVSDGVNYIASKRSYGGFGSTQATSMALKALIAYTKTQKEKLLTANAVTLLINGASFTRTLKANNNGKIVIENLEEYILAGKQDVKVSFADTTQVFPYQLLVRWDTTVPDSANQCKVAVTTTLASEVSKIGESVRMEVAVENTTKEPLPMVTAMIGIPSGTQIEPWQLRELTEKQKADYVEVFDNYLVLYWKEFGSAEIKQVSLDLKTLVPGSYNAPASSAYVYYESEHKHWVKGTQLEIKAQ</sequence>
<evidence type="ECO:0000256" key="2">
    <source>
        <dbReference type="ARBA" id="ARBA00022729"/>
    </source>
</evidence>
<dbReference type="InterPro" id="IPR011626">
    <property type="entry name" value="Alpha-macroglobulin_TED"/>
</dbReference>
<dbReference type="Proteomes" id="UP001143543">
    <property type="component" value="Unassembled WGS sequence"/>
</dbReference>
<dbReference type="PANTHER" id="PTHR11412:SF136">
    <property type="entry name" value="CD109 ANTIGEN"/>
    <property type="match status" value="1"/>
</dbReference>
<dbReference type="Gene3D" id="1.50.10.20">
    <property type="match status" value="1"/>
</dbReference>
<reference evidence="5" key="1">
    <citation type="submission" date="2022-07" db="EMBL/GenBank/DDBJ databases">
        <title>Taxonomy of Novel Oxalotrophic and Methylotrophic Bacteria.</title>
        <authorList>
            <person name="Sahin N."/>
            <person name="Tani A."/>
        </authorList>
    </citation>
    <scope>NUCLEOTIDE SEQUENCE</scope>
    <source>
        <strain evidence="5">Y10</strain>
    </source>
</reference>
<accession>A0ABQ5MEE2</accession>
<dbReference type="Pfam" id="PF07715">
    <property type="entry name" value="Plug"/>
    <property type="match status" value="1"/>
</dbReference>
<dbReference type="PANTHER" id="PTHR11412">
    <property type="entry name" value="MACROGLOBULIN / COMPLEMENT"/>
    <property type="match status" value="1"/>
</dbReference>
<dbReference type="RefSeq" id="WP_281763412.1">
    <property type="nucleotide sequence ID" value="NZ_BRVO01000001.1"/>
</dbReference>
<dbReference type="SUPFAM" id="SSF48239">
    <property type="entry name" value="Terpenoid cyclases/Protein prenyltransferases"/>
    <property type="match status" value="1"/>
</dbReference>
<dbReference type="SUPFAM" id="SSF56935">
    <property type="entry name" value="Porins"/>
    <property type="match status" value="1"/>
</dbReference>
<dbReference type="CDD" id="cd02891">
    <property type="entry name" value="A2M_like"/>
    <property type="match status" value="1"/>
</dbReference>
<dbReference type="InterPro" id="IPR008930">
    <property type="entry name" value="Terpenoid_cyclase/PrenylTrfase"/>
</dbReference>
<evidence type="ECO:0000313" key="6">
    <source>
        <dbReference type="Proteomes" id="UP001143543"/>
    </source>
</evidence>
<dbReference type="InterPro" id="IPR050473">
    <property type="entry name" value="A2M/Complement_sys"/>
</dbReference>
<dbReference type="Gene3D" id="2.60.40.690">
    <property type="entry name" value="Alpha-macroglobulin, receptor-binding domain"/>
    <property type="match status" value="1"/>
</dbReference>
<evidence type="ECO:0000256" key="3">
    <source>
        <dbReference type="ARBA" id="ARBA00022966"/>
    </source>
</evidence>
<organism evidence="5 6">
    <name type="scientific">Neptunitalea lumnitzerae</name>
    <dbReference type="NCBI Taxonomy" id="2965509"/>
    <lineage>
        <taxon>Bacteria</taxon>
        <taxon>Pseudomonadati</taxon>
        <taxon>Bacteroidota</taxon>
        <taxon>Flavobacteriia</taxon>
        <taxon>Flavobacteriales</taxon>
        <taxon>Flavobacteriaceae</taxon>
        <taxon>Neptunitalea</taxon>
    </lineage>
</organism>
<keyword evidence="6" id="KW-1185">Reference proteome</keyword>
<dbReference type="InterPro" id="IPR002890">
    <property type="entry name" value="MG2"/>
</dbReference>
<dbReference type="Pfam" id="PF01835">
    <property type="entry name" value="MG2"/>
    <property type="match status" value="1"/>
</dbReference>
<evidence type="ECO:0000313" key="5">
    <source>
        <dbReference type="EMBL" id="GLB47744.1"/>
    </source>
</evidence>
<proteinExistence type="inferred from homology"/>
<evidence type="ECO:0000259" key="4">
    <source>
        <dbReference type="SMART" id="SM01360"/>
    </source>
</evidence>
<dbReference type="SMART" id="SM01360">
    <property type="entry name" value="A2M"/>
    <property type="match status" value="1"/>
</dbReference>
<dbReference type="InterPro" id="IPR047565">
    <property type="entry name" value="Alpha-macroglob_thiol-ester_cl"/>
</dbReference>
<feature type="domain" description="Alpha-2-macroglobulin" evidence="4">
    <location>
        <begin position="839"/>
        <end position="929"/>
    </location>
</feature>
<dbReference type="InterPro" id="IPR012910">
    <property type="entry name" value="Plug_dom"/>
</dbReference>
<dbReference type="SMART" id="SM01419">
    <property type="entry name" value="Thiol-ester_cl"/>
    <property type="match status" value="1"/>
</dbReference>
<keyword evidence="3" id="KW-0882">Thioester bond</keyword>